<feature type="region of interest" description="Disordered" evidence="2">
    <location>
        <begin position="48"/>
        <end position="92"/>
    </location>
</feature>
<comment type="similarity">
    <text evidence="1">Belongs to the actin family.</text>
</comment>
<dbReference type="Pfam" id="PF00022">
    <property type="entry name" value="Actin"/>
    <property type="match status" value="1"/>
</dbReference>
<dbReference type="SMART" id="SM00268">
    <property type="entry name" value="ACTIN"/>
    <property type="match status" value="1"/>
</dbReference>
<dbReference type="Proteomes" id="UP001212411">
    <property type="component" value="Chromosome 1"/>
</dbReference>
<accession>A0AAE9WCM2</accession>
<dbReference type="RefSeq" id="XP_056036506.1">
    <property type="nucleotide sequence ID" value="XM_056179186.1"/>
</dbReference>
<dbReference type="SUPFAM" id="SSF53067">
    <property type="entry name" value="Actin-like ATPase domain"/>
    <property type="match status" value="2"/>
</dbReference>
<dbReference type="Gene3D" id="3.30.420.40">
    <property type="match status" value="2"/>
</dbReference>
<evidence type="ECO:0000256" key="2">
    <source>
        <dbReference type="SAM" id="MobiDB-lite"/>
    </source>
</evidence>
<gene>
    <name evidence="3" type="primary">arp8</name>
    <name evidence="3" type="ORF">SOMG_00392</name>
</gene>
<dbReference type="InterPro" id="IPR043129">
    <property type="entry name" value="ATPase_NBD"/>
</dbReference>
<evidence type="ECO:0000313" key="4">
    <source>
        <dbReference type="Proteomes" id="UP001212411"/>
    </source>
</evidence>
<sequence>MAPKRKQSDTEEGIDFKFTQFQIVPPINQKNFYTDYLKRDDQMYIWRDTASAKDGEPDTTVGDVKQEESKKVAEEEEDGMEENTQEGKQRDAKTVVIHVGSQNLRIGLASDNSPKTVPMVIARKMNVDPEHRHLQLSKICKKNKDGNLQFDEEFENNLKMLQTELKARLKAKKNRPVPNGTALVNNFNKISKPEVIPSHEDPLKPDWIQFENNKRPDVIIGEEASLLPVKEYPEYRFFHPLKDGIFNENDYESSQQLFSDIYEILKYSISDLLQIPLSQLPQYSSVFIVPDLYDRIYVERFLDLLFYDLQFGKNAIVQESLCTSFGAGMSSACVVDVGAEKTAVSCVEEGIVIPNSRINMKYGGDDITLLFAKLLAKSHFPYREIDLSLPYDWNLMQSLKEKYCGISQGTYNIQLNDFHSRTPDGGTKKYSFKVLDETILSPFGYFRPDIFENGEKLKDRYKLFPVPVDVYENQPNNPESLAHTTLLQISAPLASKEEESKSIVEDYEGDEPNENKRPRVIHLGSLASPEKIKEKLVYPLDDAINQSIFSACEGNLGDQAKNLYSSILVVGGGALFPGFSHLLEERLQSKRANISNIAVLPPPRGLDAQIIAWKGGCIYNRLRIVSEFWIKASDWKTLGSRVLQYKTLGYFWTG</sequence>
<dbReference type="EMBL" id="CP115611">
    <property type="protein sequence ID" value="WBW72263.1"/>
    <property type="molecule type" value="Genomic_DNA"/>
</dbReference>
<dbReference type="KEGG" id="som:SOMG_00392"/>
<organism evidence="3 4">
    <name type="scientific">Schizosaccharomyces osmophilus</name>
    <dbReference type="NCBI Taxonomy" id="2545709"/>
    <lineage>
        <taxon>Eukaryota</taxon>
        <taxon>Fungi</taxon>
        <taxon>Dikarya</taxon>
        <taxon>Ascomycota</taxon>
        <taxon>Taphrinomycotina</taxon>
        <taxon>Schizosaccharomycetes</taxon>
        <taxon>Schizosaccharomycetales</taxon>
        <taxon>Schizosaccharomycetaceae</taxon>
        <taxon>Schizosaccharomyces</taxon>
    </lineage>
</organism>
<evidence type="ECO:0000256" key="1">
    <source>
        <dbReference type="RuleBase" id="RU000487"/>
    </source>
</evidence>
<evidence type="ECO:0000313" key="3">
    <source>
        <dbReference type="EMBL" id="WBW72263.1"/>
    </source>
</evidence>
<protein>
    <submittedName>
        <fullName evidence="3">Ino80 complex actin-like protein Arp8</fullName>
    </submittedName>
</protein>
<proteinExistence type="inferred from homology"/>
<keyword evidence="4" id="KW-1185">Reference proteome</keyword>
<dbReference type="Gene3D" id="3.90.640.10">
    <property type="entry name" value="Actin, Chain A, domain 4"/>
    <property type="match status" value="1"/>
</dbReference>
<reference evidence="3 4" key="1">
    <citation type="journal article" date="2023" name="G3 (Bethesda)">
        <title>A high-quality reference genome for the fission yeast Schizosaccharomyces osmophilus.</title>
        <authorList>
            <person name="Jia G.S."/>
            <person name="Zhang W.C."/>
            <person name="Liang Y."/>
            <person name="Liu X.H."/>
            <person name="Rhind N."/>
            <person name="Pidoux A."/>
            <person name="Brysch-Herzberg M."/>
            <person name="Du L.L."/>
        </authorList>
    </citation>
    <scope>NUCLEOTIDE SEQUENCE [LARGE SCALE GENOMIC DNA]</scope>
    <source>
        <strain evidence="3 4">CBS 15793</strain>
    </source>
</reference>
<dbReference type="Gene3D" id="3.30.420.580">
    <property type="match status" value="1"/>
</dbReference>
<dbReference type="CDD" id="cd10206">
    <property type="entry name" value="ASKHA_NBD_Arp8-like"/>
    <property type="match status" value="1"/>
</dbReference>
<feature type="compositionally biased region" description="Acidic residues" evidence="2">
    <location>
        <begin position="74"/>
        <end position="84"/>
    </location>
</feature>
<name>A0AAE9WCM2_9SCHI</name>
<dbReference type="PANTHER" id="PTHR11937">
    <property type="entry name" value="ACTIN"/>
    <property type="match status" value="1"/>
</dbReference>
<dbReference type="InterPro" id="IPR004000">
    <property type="entry name" value="Actin"/>
</dbReference>
<dbReference type="AlphaFoldDB" id="A0AAE9WCM2"/>
<feature type="compositionally biased region" description="Basic and acidic residues" evidence="2">
    <location>
        <begin position="64"/>
        <end position="73"/>
    </location>
</feature>
<dbReference type="GeneID" id="80873875"/>
<feature type="region of interest" description="Disordered" evidence="2">
    <location>
        <begin position="497"/>
        <end position="516"/>
    </location>
</feature>